<feature type="signal peptide" evidence="8">
    <location>
        <begin position="1"/>
        <end position="24"/>
    </location>
</feature>
<evidence type="ECO:0000256" key="3">
    <source>
        <dbReference type="ARBA" id="ARBA00022798"/>
    </source>
</evidence>
<dbReference type="GO" id="GO:0006629">
    <property type="term" value="P:lipid metabolic process"/>
    <property type="evidence" value="ECO:0007669"/>
    <property type="project" value="InterPro"/>
</dbReference>
<evidence type="ECO:0000313" key="11">
    <source>
        <dbReference type="Proteomes" id="UP000316621"/>
    </source>
</evidence>
<dbReference type="Pfam" id="PF03009">
    <property type="entry name" value="GDPD"/>
    <property type="match status" value="2"/>
</dbReference>
<dbReference type="Gramene" id="RZC84585">
    <property type="protein sequence ID" value="RZC84585"/>
    <property type="gene ID" value="C5167_047371"/>
</dbReference>
<evidence type="ECO:0000256" key="8">
    <source>
        <dbReference type="SAM" id="SignalP"/>
    </source>
</evidence>
<keyword evidence="3" id="KW-0319">Glycerol metabolism</keyword>
<dbReference type="PROSITE" id="PS51704">
    <property type="entry name" value="GP_PDE"/>
    <property type="match status" value="2"/>
</dbReference>
<dbReference type="GO" id="GO:0006071">
    <property type="term" value="P:glycerol metabolic process"/>
    <property type="evidence" value="ECO:0007669"/>
    <property type="project" value="UniProtKB-KW"/>
</dbReference>
<dbReference type="OrthoDB" id="1058301at2759"/>
<dbReference type="InterPro" id="IPR017946">
    <property type="entry name" value="PLC-like_Pdiesterase_TIM-brl"/>
</dbReference>
<feature type="domain" description="GP-PDE" evidence="9">
    <location>
        <begin position="359"/>
        <end position="659"/>
    </location>
</feature>
<feature type="compositionally biased region" description="Polar residues" evidence="7">
    <location>
        <begin position="718"/>
        <end position="736"/>
    </location>
</feature>
<sequence>MVRFSVVVFLLLQLQSLLLVAALAKKPAAVPQKWLTLSGERPMVIARGGFSGLLPDSSDIGYQIAHMSSLPDMVVFCDVQISKDGVGFCLSDIRLDNSTNIANVFPKGHKTYNINGEDVSGWFAVDFLADDLYNNVSLVQGILARTSLFDNSFTLKFVDEATQIKLPNQLWLNVQYDMFYKQHNINVKSFIQDTLSAGAPSLGYISSPEIGFLKSLNGAVTKDVKLVFRFLAEDAVEPTTKKTYKAILADLAAIKTFATGILVPKTYIWPVTPDQYLEPHTSLVSDAHKLGLEVYADGFANDMPGSFNYSYDPTAEYLQFIDNNEFAVDGFLTDFPPTASEAIGCFALNNKTNPRIGKTLVISHNGASGVFPPCTDLAYQQAVDDGADIIDCSVQITKDGIAFCADSADLTGSTTAVTTFMSKSTSVPEIQQKNGIFSFDLTWSEIQSLKPLLVSPTGDQGLQRNPANKNAGKLILFSEFLELAKTKAVSGVMINIKNAAILANKGFDISEIVSSALVNATLDKQSTQQILIQSDDTSFLTKFKNVPTYKRVLTIVETISNVTQQSADEIKKFADVVVVNRPSTVVLSAYFTKEFTDVVKEFQDANLTVYVTTLTNEFTSIAMDFFSDPILEISTYASPLAFGVDGLITDYPATANAYLRSPCADPDAKDLPYTISPPQPGDLLSFAEPGALPPAQSPAPSLEPADVVDPPLPPVSHVETTNPGASGPSSPGKNSQSANIASTGLCLLSLVYVFMVLY</sequence>
<protein>
    <recommendedName>
        <fullName evidence="1">glycerophosphodiester phosphodiesterase</fullName>
        <ecNumber evidence="1">3.1.4.46</ecNumber>
    </recommendedName>
</protein>
<dbReference type="Proteomes" id="UP000316621">
    <property type="component" value="Chromosome 11"/>
</dbReference>
<dbReference type="EMBL" id="CM010725">
    <property type="protein sequence ID" value="RZC84585.1"/>
    <property type="molecule type" value="Genomic_DNA"/>
</dbReference>
<dbReference type="Gene3D" id="3.20.20.190">
    <property type="entry name" value="Phosphatidylinositol (PI) phosphodiesterase"/>
    <property type="match status" value="2"/>
</dbReference>
<name>A0A4Y7LKD0_PAPSO</name>
<reference evidence="10 11" key="1">
    <citation type="journal article" date="2018" name="Science">
        <title>The opium poppy genome and morphinan production.</title>
        <authorList>
            <person name="Guo L."/>
            <person name="Winzer T."/>
            <person name="Yang X."/>
            <person name="Li Y."/>
            <person name="Ning Z."/>
            <person name="He Z."/>
            <person name="Teodor R."/>
            <person name="Lu Y."/>
            <person name="Bowser T.A."/>
            <person name="Graham I.A."/>
            <person name="Ye K."/>
        </authorList>
    </citation>
    <scope>NUCLEOTIDE SEQUENCE [LARGE SCALE GENOMIC DNA]</scope>
    <source>
        <strain evidence="11">cv. HN1</strain>
        <tissue evidence="10">Leaves</tissue>
    </source>
</reference>
<keyword evidence="2 8" id="KW-0732">Signal</keyword>
<proteinExistence type="predicted"/>
<dbReference type="EC" id="3.1.4.46" evidence="1"/>
<dbReference type="PANTHER" id="PTHR43620">
    <property type="entry name" value="GLYCEROPHOSPHORYL DIESTER PHOSPHODIESTERASE"/>
    <property type="match status" value="1"/>
</dbReference>
<dbReference type="STRING" id="3469.A0A4Y7LKD0"/>
<dbReference type="InterPro" id="IPR030395">
    <property type="entry name" value="GP_PDE_dom"/>
</dbReference>
<feature type="compositionally biased region" description="Low complexity" evidence="7">
    <location>
        <begin position="698"/>
        <end position="709"/>
    </location>
</feature>
<organism evidence="10 11">
    <name type="scientific">Papaver somniferum</name>
    <name type="common">Opium poppy</name>
    <dbReference type="NCBI Taxonomy" id="3469"/>
    <lineage>
        <taxon>Eukaryota</taxon>
        <taxon>Viridiplantae</taxon>
        <taxon>Streptophyta</taxon>
        <taxon>Embryophyta</taxon>
        <taxon>Tracheophyta</taxon>
        <taxon>Spermatophyta</taxon>
        <taxon>Magnoliopsida</taxon>
        <taxon>Ranunculales</taxon>
        <taxon>Papaveraceae</taxon>
        <taxon>Papaveroideae</taxon>
        <taxon>Papaver</taxon>
    </lineage>
</organism>
<evidence type="ECO:0000256" key="6">
    <source>
        <dbReference type="ARBA" id="ARBA00047512"/>
    </source>
</evidence>
<evidence type="ECO:0000256" key="2">
    <source>
        <dbReference type="ARBA" id="ARBA00022729"/>
    </source>
</evidence>
<dbReference type="SUPFAM" id="SSF51695">
    <property type="entry name" value="PLC-like phosphodiesterases"/>
    <property type="match status" value="2"/>
</dbReference>
<dbReference type="FunFam" id="3.20.20.190:FF:000013">
    <property type="entry name" value="Glycerophosphodiester phosphodiesterase GDPDL3"/>
    <property type="match status" value="1"/>
</dbReference>
<dbReference type="AlphaFoldDB" id="A0A4Y7LKD0"/>
<feature type="region of interest" description="Disordered" evidence="7">
    <location>
        <begin position="685"/>
        <end position="736"/>
    </location>
</feature>
<evidence type="ECO:0000313" key="10">
    <source>
        <dbReference type="EMBL" id="RZC84585.1"/>
    </source>
</evidence>
<comment type="catalytic activity">
    <reaction evidence="6">
        <text>a sn-glycero-3-phosphodiester + H2O = an alcohol + sn-glycerol 3-phosphate + H(+)</text>
        <dbReference type="Rhea" id="RHEA:12969"/>
        <dbReference type="ChEBI" id="CHEBI:15377"/>
        <dbReference type="ChEBI" id="CHEBI:15378"/>
        <dbReference type="ChEBI" id="CHEBI:30879"/>
        <dbReference type="ChEBI" id="CHEBI:57597"/>
        <dbReference type="ChEBI" id="CHEBI:83408"/>
        <dbReference type="EC" id="3.1.4.46"/>
    </reaction>
</comment>
<evidence type="ECO:0000256" key="4">
    <source>
        <dbReference type="ARBA" id="ARBA00022801"/>
    </source>
</evidence>
<dbReference type="PANTHER" id="PTHR43620:SF44">
    <property type="entry name" value="GLYCEROPHOSPHODIESTER PHOSPHODIESTERASE GDPDL6-RELATED"/>
    <property type="match status" value="1"/>
</dbReference>
<accession>A0A4Y7LKD0</accession>
<evidence type="ECO:0000256" key="1">
    <source>
        <dbReference type="ARBA" id="ARBA00012247"/>
    </source>
</evidence>
<evidence type="ECO:0000259" key="9">
    <source>
        <dbReference type="PROSITE" id="PS51704"/>
    </source>
</evidence>
<dbReference type="OMA" id="GFDYWAD"/>
<dbReference type="GO" id="GO:0008889">
    <property type="term" value="F:glycerophosphodiester phosphodiesterase activity"/>
    <property type="evidence" value="ECO:0007669"/>
    <property type="project" value="UniProtKB-EC"/>
</dbReference>
<gene>
    <name evidence="10" type="ORF">C5167_047371</name>
</gene>
<keyword evidence="11" id="KW-1185">Reference proteome</keyword>
<evidence type="ECO:0000256" key="7">
    <source>
        <dbReference type="SAM" id="MobiDB-lite"/>
    </source>
</evidence>
<keyword evidence="5" id="KW-0325">Glycoprotein</keyword>
<keyword evidence="4" id="KW-0378">Hydrolase</keyword>
<dbReference type="FunFam" id="3.20.20.190:FF:000011">
    <property type="entry name" value="Glycerophosphodiester phosphodiesterase GDPDL3"/>
    <property type="match status" value="1"/>
</dbReference>
<dbReference type="CDD" id="cd08603">
    <property type="entry name" value="GDPD_SHV3_repeat_1"/>
    <property type="match status" value="1"/>
</dbReference>
<evidence type="ECO:0000256" key="5">
    <source>
        <dbReference type="ARBA" id="ARBA00023180"/>
    </source>
</evidence>
<feature type="chain" id="PRO_5021451606" description="glycerophosphodiester phosphodiesterase" evidence="8">
    <location>
        <begin position="25"/>
        <end position="758"/>
    </location>
</feature>
<feature type="domain" description="GP-PDE" evidence="9">
    <location>
        <begin position="42"/>
        <end position="343"/>
    </location>
</feature>